<dbReference type="SMART" id="SM00450">
    <property type="entry name" value="RHOD"/>
    <property type="match status" value="1"/>
</dbReference>
<comment type="caution">
    <text evidence="2">The sequence shown here is derived from an EMBL/GenBank/DDBJ whole genome shotgun (WGS) entry which is preliminary data.</text>
</comment>
<dbReference type="Pfam" id="PF00581">
    <property type="entry name" value="Rhodanese"/>
    <property type="match status" value="1"/>
</dbReference>
<dbReference type="InterPro" id="IPR050229">
    <property type="entry name" value="GlpE_sulfurtransferase"/>
</dbReference>
<dbReference type="PROSITE" id="PS50206">
    <property type="entry name" value="RHODANESE_3"/>
    <property type="match status" value="1"/>
</dbReference>
<accession>A0ABS5AGT6</accession>
<dbReference type="PANTHER" id="PTHR43031">
    <property type="entry name" value="FAD-DEPENDENT OXIDOREDUCTASE"/>
    <property type="match status" value="1"/>
</dbReference>
<proteinExistence type="predicted"/>
<evidence type="ECO:0000313" key="2">
    <source>
        <dbReference type="EMBL" id="MBP2475434.1"/>
    </source>
</evidence>
<dbReference type="RefSeq" id="WP_086780370.1">
    <property type="nucleotide sequence ID" value="NZ_JAGIOO010000001.1"/>
</dbReference>
<evidence type="ECO:0000313" key="3">
    <source>
        <dbReference type="Proteomes" id="UP001519363"/>
    </source>
</evidence>
<gene>
    <name evidence="2" type="ORF">JOF53_004306</name>
</gene>
<organism evidence="2 3">
    <name type="scientific">Crossiella equi</name>
    <dbReference type="NCBI Taxonomy" id="130796"/>
    <lineage>
        <taxon>Bacteria</taxon>
        <taxon>Bacillati</taxon>
        <taxon>Actinomycetota</taxon>
        <taxon>Actinomycetes</taxon>
        <taxon>Pseudonocardiales</taxon>
        <taxon>Pseudonocardiaceae</taxon>
        <taxon>Crossiella</taxon>
    </lineage>
</organism>
<name>A0ABS5AGT6_9PSEU</name>
<dbReference type="Gene3D" id="3.40.250.10">
    <property type="entry name" value="Rhodanese-like domain"/>
    <property type="match status" value="1"/>
</dbReference>
<dbReference type="InterPro" id="IPR001763">
    <property type="entry name" value="Rhodanese-like_dom"/>
</dbReference>
<dbReference type="InterPro" id="IPR036873">
    <property type="entry name" value="Rhodanese-like_dom_sf"/>
</dbReference>
<evidence type="ECO:0000259" key="1">
    <source>
        <dbReference type="PROSITE" id="PS50206"/>
    </source>
</evidence>
<keyword evidence="3" id="KW-1185">Reference proteome</keyword>
<feature type="domain" description="Rhodanese" evidence="1">
    <location>
        <begin position="14"/>
        <end position="101"/>
    </location>
</feature>
<dbReference type="Proteomes" id="UP001519363">
    <property type="component" value="Unassembled WGS sequence"/>
</dbReference>
<sequence>MSQFQVPSVAAQAVPEDAFLLDVREDDEWTAGHAKGALHIPLGDLISRLEELPDDSQVFVVCRSGGRSARATAYLNQNGWDAVNVDGGMTQWQAAGRPLVGEGAAEPTVI</sequence>
<dbReference type="SUPFAM" id="SSF52821">
    <property type="entry name" value="Rhodanese/Cell cycle control phosphatase"/>
    <property type="match status" value="1"/>
</dbReference>
<dbReference type="PANTHER" id="PTHR43031:SF1">
    <property type="entry name" value="PYRIDINE NUCLEOTIDE-DISULPHIDE OXIDOREDUCTASE"/>
    <property type="match status" value="1"/>
</dbReference>
<reference evidence="2 3" key="1">
    <citation type="submission" date="2021-03" db="EMBL/GenBank/DDBJ databases">
        <title>Sequencing the genomes of 1000 actinobacteria strains.</title>
        <authorList>
            <person name="Klenk H.-P."/>
        </authorList>
    </citation>
    <scope>NUCLEOTIDE SEQUENCE [LARGE SCALE GENOMIC DNA]</scope>
    <source>
        <strain evidence="2 3">DSM 44580</strain>
    </source>
</reference>
<protein>
    <submittedName>
        <fullName evidence="2">Rhodanese-related sulfurtransferase</fullName>
    </submittedName>
</protein>
<dbReference type="CDD" id="cd00158">
    <property type="entry name" value="RHOD"/>
    <property type="match status" value="1"/>
</dbReference>
<dbReference type="EMBL" id="JAGIOO010000001">
    <property type="protein sequence ID" value="MBP2475434.1"/>
    <property type="molecule type" value="Genomic_DNA"/>
</dbReference>